<proteinExistence type="predicted"/>
<organism evidence="1 2">
    <name type="scientific">Massariosphaeria phaeospora</name>
    <dbReference type="NCBI Taxonomy" id="100035"/>
    <lineage>
        <taxon>Eukaryota</taxon>
        <taxon>Fungi</taxon>
        <taxon>Dikarya</taxon>
        <taxon>Ascomycota</taxon>
        <taxon>Pezizomycotina</taxon>
        <taxon>Dothideomycetes</taxon>
        <taxon>Pleosporomycetidae</taxon>
        <taxon>Pleosporales</taxon>
        <taxon>Pleosporales incertae sedis</taxon>
        <taxon>Massariosphaeria</taxon>
    </lineage>
</organism>
<name>A0A7C8MI59_9PLEO</name>
<accession>A0A7C8MI59</accession>
<evidence type="ECO:0000313" key="2">
    <source>
        <dbReference type="Proteomes" id="UP000481861"/>
    </source>
</evidence>
<gene>
    <name evidence="1" type="ORF">BDV95DRAFT_71878</name>
</gene>
<sequence length="166" mass="17885">MGGPANDHVCCLIATPHVFPAGRLSILVGTGLALRPPDLEGSDRLEVLQPDAKSGATLMHPGLSVSAIKLTLRILQSHPIAHSPRHSPPCLSPSYPPSVVARVCIYKRPPAQLLSCTYGYCSEDLTSTIAGRPAGATHHMTLEDLRILHPPRILGLYFLDDFFQHA</sequence>
<protein>
    <submittedName>
        <fullName evidence="1">Uncharacterized protein</fullName>
    </submittedName>
</protein>
<comment type="caution">
    <text evidence="1">The sequence shown here is derived from an EMBL/GenBank/DDBJ whole genome shotgun (WGS) entry which is preliminary data.</text>
</comment>
<reference evidence="1 2" key="1">
    <citation type="submission" date="2020-01" db="EMBL/GenBank/DDBJ databases">
        <authorList>
            <consortium name="DOE Joint Genome Institute"/>
            <person name="Haridas S."/>
            <person name="Albert R."/>
            <person name="Binder M."/>
            <person name="Bloem J."/>
            <person name="Labutti K."/>
            <person name="Salamov A."/>
            <person name="Andreopoulos B."/>
            <person name="Baker S.E."/>
            <person name="Barry K."/>
            <person name="Bills G."/>
            <person name="Bluhm B.H."/>
            <person name="Cannon C."/>
            <person name="Castanera R."/>
            <person name="Culley D.E."/>
            <person name="Daum C."/>
            <person name="Ezra D."/>
            <person name="Gonzalez J.B."/>
            <person name="Henrissat B."/>
            <person name="Kuo A."/>
            <person name="Liang C."/>
            <person name="Lipzen A."/>
            <person name="Lutzoni F."/>
            <person name="Magnuson J."/>
            <person name="Mondo S."/>
            <person name="Nolan M."/>
            <person name="Ohm R."/>
            <person name="Pangilinan J."/>
            <person name="Park H.-J.H."/>
            <person name="Ramirez L."/>
            <person name="Alfaro M."/>
            <person name="Sun H."/>
            <person name="Tritt A."/>
            <person name="Yoshinaga Y."/>
            <person name="Zwiers L.-H.L."/>
            <person name="Turgeon B.G."/>
            <person name="Goodwin S.B."/>
            <person name="Spatafora J.W."/>
            <person name="Crous P.W."/>
            <person name="Grigoriev I.V."/>
        </authorList>
    </citation>
    <scope>NUCLEOTIDE SEQUENCE [LARGE SCALE GENOMIC DNA]</scope>
    <source>
        <strain evidence="1 2">CBS 611.86</strain>
    </source>
</reference>
<evidence type="ECO:0000313" key="1">
    <source>
        <dbReference type="EMBL" id="KAF2870044.1"/>
    </source>
</evidence>
<dbReference type="Proteomes" id="UP000481861">
    <property type="component" value="Unassembled WGS sequence"/>
</dbReference>
<keyword evidence="2" id="KW-1185">Reference proteome</keyword>
<dbReference type="EMBL" id="JAADJZ010000014">
    <property type="protein sequence ID" value="KAF2870044.1"/>
    <property type="molecule type" value="Genomic_DNA"/>
</dbReference>
<dbReference type="AlphaFoldDB" id="A0A7C8MI59"/>